<dbReference type="Proteomes" id="UP000077266">
    <property type="component" value="Unassembled WGS sequence"/>
</dbReference>
<feature type="transmembrane region" description="Helical" evidence="1">
    <location>
        <begin position="138"/>
        <end position="159"/>
    </location>
</feature>
<feature type="transmembrane region" description="Helical" evidence="1">
    <location>
        <begin position="106"/>
        <end position="126"/>
    </location>
</feature>
<organism evidence="3 4">
    <name type="scientific">Exidia glandulosa HHB12029</name>
    <dbReference type="NCBI Taxonomy" id="1314781"/>
    <lineage>
        <taxon>Eukaryota</taxon>
        <taxon>Fungi</taxon>
        <taxon>Dikarya</taxon>
        <taxon>Basidiomycota</taxon>
        <taxon>Agaricomycotina</taxon>
        <taxon>Agaricomycetes</taxon>
        <taxon>Auriculariales</taxon>
        <taxon>Exidiaceae</taxon>
        <taxon>Exidia</taxon>
    </lineage>
</organism>
<proteinExistence type="predicted"/>
<evidence type="ECO:0000256" key="1">
    <source>
        <dbReference type="SAM" id="Phobius"/>
    </source>
</evidence>
<feature type="transmembrane region" description="Helical" evidence="1">
    <location>
        <begin position="212"/>
        <end position="230"/>
    </location>
</feature>
<feature type="transmembrane region" description="Helical" evidence="1">
    <location>
        <begin position="80"/>
        <end position="99"/>
    </location>
</feature>
<dbReference type="Pfam" id="PF20151">
    <property type="entry name" value="DUF6533"/>
    <property type="match status" value="1"/>
</dbReference>
<gene>
    <name evidence="3" type="ORF">EXIGLDRAFT_719065</name>
</gene>
<keyword evidence="1" id="KW-1133">Transmembrane helix</keyword>
<dbReference type="EMBL" id="KV426021">
    <property type="protein sequence ID" value="KZV91770.1"/>
    <property type="molecule type" value="Genomic_DNA"/>
</dbReference>
<feature type="domain" description="DUF6533" evidence="2">
    <location>
        <begin position="13"/>
        <end position="57"/>
    </location>
</feature>
<dbReference type="OrthoDB" id="3037019at2759"/>
<dbReference type="AlphaFoldDB" id="A0A165HCK2"/>
<keyword evidence="1" id="KW-0472">Membrane</keyword>
<feature type="transmembrane region" description="Helical" evidence="1">
    <location>
        <begin position="12"/>
        <end position="29"/>
    </location>
</feature>
<feature type="transmembrane region" description="Helical" evidence="1">
    <location>
        <begin position="50"/>
        <end position="68"/>
    </location>
</feature>
<protein>
    <recommendedName>
        <fullName evidence="2">DUF6533 domain-containing protein</fullName>
    </recommendedName>
</protein>
<keyword evidence="4" id="KW-1185">Reference proteome</keyword>
<reference evidence="3 4" key="1">
    <citation type="journal article" date="2016" name="Mol. Biol. Evol.">
        <title>Comparative Genomics of Early-Diverging Mushroom-Forming Fungi Provides Insights into the Origins of Lignocellulose Decay Capabilities.</title>
        <authorList>
            <person name="Nagy L.G."/>
            <person name="Riley R."/>
            <person name="Tritt A."/>
            <person name="Adam C."/>
            <person name="Daum C."/>
            <person name="Floudas D."/>
            <person name="Sun H."/>
            <person name="Yadav J.S."/>
            <person name="Pangilinan J."/>
            <person name="Larsson K.H."/>
            <person name="Matsuura K."/>
            <person name="Barry K."/>
            <person name="Labutti K."/>
            <person name="Kuo R."/>
            <person name="Ohm R.A."/>
            <person name="Bhattacharya S.S."/>
            <person name="Shirouzu T."/>
            <person name="Yoshinaga Y."/>
            <person name="Martin F.M."/>
            <person name="Grigoriev I.V."/>
            <person name="Hibbett D.S."/>
        </authorList>
    </citation>
    <scope>NUCLEOTIDE SEQUENCE [LARGE SCALE GENOMIC DNA]</scope>
    <source>
        <strain evidence="3 4">HHB12029</strain>
    </source>
</reference>
<evidence type="ECO:0000313" key="3">
    <source>
        <dbReference type="EMBL" id="KZV91770.1"/>
    </source>
</evidence>
<evidence type="ECO:0000259" key="2">
    <source>
        <dbReference type="Pfam" id="PF20151"/>
    </source>
</evidence>
<sequence>MDAVGEVDTSASVAIVSLSLSLYDFVLTVRDEFEYVWRKPIHSGSLLFLWVRYYGLFTLLFRAISVLSNRASRLLETSDVLGFVLIFSVQVVLQIRMHVMYDRSPTLALLSGSIFGIEIVVMMVLWSRQPVGSNTYPLYYVPMVVFEIWIGTLAFVKFIRRVRRLRRMGTGGDEDGGMVGVFFRDSAIHYALTIVGIIAFNVVGALSGKSLANSGLLEACFLLAGTRLILHLRAAYYRQQQREREDSAVELGTDWIVRRHRDATTITRLGGTEVEAFWGAE</sequence>
<dbReference type="InParanoid" id="A0A165HCK2"/>
<accession>A0A165HCK2</accession>
<feature type="transmembrane region" description="Helical" evidence="1">
    <location>
        <begin position="187"/>
        <end position="206"/>
    </location>
</feature>
<keyword evidence="1" id="KW-0812">Transmembrane</keyword>
<evidence type="ECO:0000313" key="4">
    <source>
        <dbReference type="Proteomes" id="UP000077266"/>
    </source>
</evidence>
<dbReference type="InterPro" id="IPR045340">
    <property type="entry name" value="DUF6533"/>
</dbReference>
<name>A0A165HCK2_EXIGL</name>